<evidence type="ECO:0000256" key="8">
    <source>
        <dbReference type="ARBA" id="ARBA00023136"/>
    </source>
</evidence>
<evidence type="ECO:0000256" key="5">
    <source>
        <dbReference type="ARBA" id="ARBA00022837"/>
    </source>
</evidence>
<feature type="domain" description="Sodium/calcium exchanger membrane region" evidence="10">
    <location>
        <begin position="26"/>
        <end position="176"/>
    </location>
</feature>
<comment type="caution">
    <text evidence="11">The sequence shown here is derived from an EMBL/GenBank/DDBJ whole genome shotgun (WGS) entry which is preliminary data.</text>
</comment>
<feature type="transmembrane region" description="Helical" evidence="9">
    <location>
        <begin position="348"/>
        <end position="366"/>
    </location>
</feature>
<keyword evidence="6 9" id="KW-1133">Transmembrane helix</keyword>
<dbReference type="PANTHER" id="PTHR31503:SF22">
    <property type="entry name" value="VACUOLAR CALCIUM ION TRANSPORTER"/>
    <property type="match status" value="1"/>
</dbReference>
<evidence type="ECO:0000256" key="2">
    <source>
        <dbReference type="ARBA" id="ARBA00022448"/>
    </source>
</evidence>
<feature type="transmembrane region" description="Helical" evidence="9">
    <location>
        <begin position="223"/>
        <end position="244"/>
    </location>
</feature>
<keyword evidence="8 9" id="KW-0472">Membrane</keyword>
<keyword evidence="2 9" id="KW-0813">Transport</keyword>
<dbReference type="GO" id="GO:0006874">
    <property type="term" value="P:intracellular calcium ion homeostasis"/>
    <property type="evidence" value="ECO:0007669"/>
    <property type="project" value="TreeGrafter"/>
</dbReference>
<evidence type="ECO:0000256" key="4">
    <source>
        <dbReference type="ARBA" id="ARBA00022692"/>
    </source>
</evidence>
<feature type="domain" description="Sodium/calcium exchanger membrane region" evidence="10">
    <location>
        <begin position="222"/>
        <end position="361"/>
    </location>
</feature>
<dbReference type="InterPro" id="IPR004798">
    <property type="entry name" value="CAX-like"/>
</dbReference>
<evidence type="ECO:0000313" key="11">
    <source>
        <dbReference type="EMBL" id="MTV48911.1"/>
    </source>
</evidence>
<dbReference type="OrthoDB" id="9776105at2"/>
<feature type="transmembrane region" description="Helical" evidence="9">
    <location>
        <begin position="156"/>
        <end position="174"/>
    </location>
</feature>
<name>A0A6I3SJ39_HELMO</name>
<sequence length="367" mass="38790">MKYLRYLLLALPLMLYFRWNDPESGWAFLTAALSILPLAGYMGKATEELAVHTGPKIGGFLNATFGNATELIIALFALKAGHIEVVKASIIGSIIGNILLVLGLSVLLGGFKHGTQQFSTETAKINATTLLLAVIAMLVPSLFMHTKVHGEAAVNLSVEVSIVLLIVYGALLYFNFNNSDKVAQGAANTTEATAITVTEKTTAGTVHQPVDDHEAAWTKGKSLTVLLAATVAVALASEVLVGSLEHTVSSLGWSEAFIGIILIPIIGNAAEHSSAVLMAMKNQIEVAAEIALGSSIQIALLVTSLLVLAGRIFDQPMDLVFNTFELVAVVLSVWIAKSISKDGETNWLEGLMLLATYAIVAGGFAFA</sequence>
<keyword evidence="4 9" id="KW-0812">Transmembrane</keyword>
<dbReference type="Pfam" id="PF01699">
    <property type="entry name" value="Na_Ca_ex"/>
    <property type="match status" value="2"/>
</dbReference>
<evidence type="ECO:0000256" key="6">
    <source>
        <dbReference type="ARBA" id="ARBA00022989"/>
    </source>
</evidence>
<evidence type="ECO:0000256" key="3">
    <source>
        <dbReference type="ARBA" id="ARBA00022568"/>
    </source>
</evidence>
<dbReference type="InterPro" id="IPR004837">
    <property type="entry name" value="NaCa_Exmemb"/>
</dbReference>
<comment type="similarity">
    <text evidence="9">Belongs to the Ca(2+):cation antiporter (CaCA) (TC 2.A.19) family.</text>
</comment>
<feature type="transmembrane region" description="Helical" evidence="9">
    <location>
        <begin position="57"/>
        <end position="78"/>
    </location>
</feature>
<dbReference type="PANTHER" id="PTHR31503">
    <property type="entry name" value="VACUOLAR CALCIUM ION TRANSPORTER"/>
    <property type="match status" value="1"/>
</dbReference>
<feature type="transmembrane region" description="Helical" evidence="9">
    <location>
        <begin position="123"/>
        <end position="144"/>
    </location>
</feature>
<comment type="subcellular location">
    <subcellularLocation>
        <location evidence="1">Endomembrane system</location>
        <topology evidence="1">Multi-pass membrane protein</topology>
    </subcellularLocation>
</comment>
<reference evidence="11 12" key="1">
    <citation type="submission" date="2019-11" db="EMBL/GenBank/DDBJ databases">
        <title>Whole-genome sequence of a the green, strictly anaerobic photosynthetic bacterium Heliobacillus mobilis DSM 6151.</title>
        <authorList>
            <person name="Kyndt J.A."/>
            <person name="Meyer T.E."/>
        </authorList>
    </citation>
    <scope>NUCLEOTIDE SEQUENCE [LARGE SCALE GENOMIC DNA]</scope>
    <source>
        <strain evidence="11 12">DSM 6151</strain>
    </source>
</reference>
<dbReference type="Gene3D" id="1.20.1420.30">
    <property type="entry name" value="NCX, central ion-binding region"/>
    <property type="match status" value="1"/>
</dbReference>
<gene>
    <name evidence="11" type="primary">cax</name>
    <name evidence="11" type="ORF">GJ688_07935</name>
</gene>
<dbReference type="GO" id="GO:0016020">
    <property type="term" value="C:membrane"/>
    <property type="evidence" value="ECO:0007669"/>
    <property type="project" value="InterPro"/>
</dbReference>
<dbReference type="Proteomes" id="UP000430670">
    <property type="component" value="Unassembled WGS sequence"/>
</dbReference>
<protein>
    <recommendedName>
        <fullName evidence="9">Ca(2+)/H(+) antiporter</fullName>
    </recommendedName>
</protein>
<keyword evidence="5 9" id="KW-0106">Calcium</keyword>
<keyword evidence="3 9" id="KW-0109">Calcium transport</keyword>
<keyword evidence="12" id="KW-1185">Reference proteome</keyword>
<evidence type="ECO:0000256" key="1">
    <source>
        <dbReference type="ARBA" id="ARBA00004127"/>
    </source>
</evidence>
<feature type="transmembrane region" description="Helical" evidence="9">
    <location>
        <begin position="290"/>
        <end position="313"/>
    </location>
</feature>
<feature type="transmembrane region" description="Helical" evidence="9">
    <location>
        <begin position="25"/>
        <end position="45"/>
    </location>
</feature>
<dbReference type="NCBIfam" id="TIGR00378">
    <property type="entry name" value="cax"/>
    <property type="match status" value="1"/>
</dbReference>
<proteinExistence type="inferred from homology"/>
<dbReference type="AlphaFoldDB" id="A0A6I3SJ39"/>
<evidence type="ECO:0000256" key="9">
    <source>
        <dbReference type="RuleBase" id="RU365028"/>
    </source>
</evidence>
<evidence type="ECO:0000313" key="12">
    <source>
        <dbReference type="Proteomes" id="UP000430670"/>
    </source>
</evidence>
<dbReference type="GO" id="GO:0015369">
    <property type="term" value="F:calcium:proton antiporter activity"/>
    <property type="evidence" value="ECO:0007669"/>
    <property type="project" value="UniProtKB-UniRule"/>
</dbReference>
<evidence type="ECO:0000259" key="10">
    <source>
        <dbReference type="Pfam" id="PF01699"/>
    </source>
</evidence>
<feature type="transmembrane region" description="Helical" evidence="9">
    <location>
        <begin position="90"/>
        <end position="111"/>
    </location>
</feature>
<dbReference type="InterPro" id="IPR044880">
    <property type="entry name" value="NCX_ion-bd_dom_sf"/>
</dbReference>
<keyword evidence="7 9" id="KW-0406">Ion transport</keyword>
<dbReference type="EMBL" id="WNKU01000007">
    <property type="protein sequence ID" value="MTV48911.1"/>
    <property type="molecule type" value="Genomic_DNA"/>
</dbReference>
<evidence type="ECO:0000256" key="7">
    <source>
        <dbReference type="ARBA" id="ARBA00023065"/>
    </source>
</evidence>
<dbReference type="RefSeq" id="WP_155476014.1">
    <property type="nucleotide sequence ID" value="NZ_WNKU01000007.1"/>
</dbReference>
<dbReference type="InterPro" id="IPR004713">
    <property type="entry name" value="CaH_exchang"/>
</dbReference>
<comment type="caution">
    <text evidence="9">Lacks conserved residue(s) required for the propagation of feature annotation.</text>
</comment>
<dbReference type="GO" id="GO:0012505">
    <property type="term" value="C:endomembrane system"/>
    <property type="evidence" value="ECO:0007669"/>
    <property type="project" value="UniProtKB-SubCell"/>
</dbReference>
<accession>A0A6I3SJ39</accession>
<feature type="transmembrane region" description="Helical" evidence="9">
    <location>
        <begin position="256"/>
        <end position="278"/>
    </location>
</feature>
<keyword evidence="9" id="KW-0050">Antiport</keyword>
<organism evidence="11 12">
    <name type="scientific">Heliobacterium mobile</name>
    <name type="common">Heliobacillus mobilis</name>
    <dbReference type="NCBI Taxonomy" id="28064"/>
    <lineage>
        <taxon>Bacteria</taxon>
        <taxon>Bacillati</taxon>
        <taxon>Bacillota</taxon>
        <taxon>Clostridia</taxon>
        <taxon>Eubacteriales</taxon>
        <taxon>Heliobacteriaceae</taxon>
        <taxon>Heliobacterium</taxon>
    </lineage>
</organism>
<comment type="function">
    <text evidence="9">Ca(+)/H(+) antiporter that extrudes calcium in exchange for external protons.</text>
</comment>